<gene>
    <name evidence="3" type="ORF">GPY61_24375</name>
</gene>
<dbReference type="InterPro" id="IPR011049">
    <property type="entry name" value="Serralysin-like_metalloprot_C"/>
</dbReference>
<dbReference type="PRINTS" id="PR00313">
    <property type="entry name" value="CABNDNGRPT"/>
</dbReference>
<dbReference type="Gene3D" id="2.160.20.160">
    <property type="match status" value="2"/>
</dbReference>
<accession>A0A7X3KAI5</accession>
<reference evidence="3 4" key="1">
    <citation type="submission" date="2019-12" db="EMBL/GenBank/DDBJ databases">
        <authorList>
            <person name="Li C."/>
            <person name="Zhao J."/>
        </authorList>
    </citation>
    <scope>NUCLEOTIDE SEQUENCE [LARGE SCALE GENOMIC DNA]</scope>
    <source>
        <strain evidence="3 4">NEAU-DD11</strain>
    </source>
</reference>
<dbReference type="InterPro" id="IPR050557">
    <property type="entry name" value="RTX_toxin/Mannuronan_C5-epim"/>
</dbReference>
<dbReference type="InterPro" id="IPR001343">
    <property type="entry name" value="Hemolysn_Ca-bd"/>
</dbReference>
<dbReference type="SUPFAM" id="SSF51120">
    <property type="entry name" value="beta-Roll"/>
    <property type="match status" value="3"/>
</dbReference>
<organism evidence="3 4">
    <name type="scientific">Massilia cellulosiltytica</name>
    <dbReference type="NCBI Taxonomy" id="2683234"/>
    <lineage>
        <taxon>Bacteria</taxon>
        <taxon>Pseudomonadati</taxon>
        <taxon>Pseudomonadota</taxon>
        <taxon>Betaproteobacteria</taxon>
        <taxon>Burkholderiales</taxon>
        <taxon>Oxalobacteraceae</taxon>
        <taxon>Telluria group</taxon>
        <taxon>Massilia</taxon>
    </lineage>
</organism>
<dbReference type="Proteomes" id="UP000443353">
    <property type="component" value="Unassembled WGS sequence"/>
</dbReference>
<dbReference type="Gene3D" id="2.150.10.10">
    <property type="entry name" value="Serralysin-like metalloprotease, C-terminal"/>
    <property type="match status" value="2"/>
</dbReference>
<dbReference type="PANTHER" id="PTHR38340">
    <property type="entry name" value="S-LAYER PROTEIN"/>
    <property type="match status" value="1"/>
</dbReference>
<proteinExistence type="predicted"/>
<keyword evidence="2" id="KW-0964">Secreted</keyword>
<evidence type="ECO:0000256" key="1">
    <source>
        <dbReference type="ARBA" id="ARBA00004613"/>
    </source>
</evidence>
<dbReference type="InterPro" id="IPR038765">
    <property type="entry name" value="Papain-like_cys_pep_sf"/>
</dbReference>
<dbReference type="SUPFAM" id="SSF54001">
    <property type="entry name" value="Cysteine proteinases"/>
    <property type="match status" value="1"/>
</dbReference>
<dbReference type="RefSeq" id="WP_160410176.1">
    <property type="nucleotide sequence ID" value="NZ_WSES01000008.1"/>
</dbReference>
<comment type="caution">
    <text evidence="3">The sequence shown here is derived from an EMBL/GenBank/DDBJ whole genome shotgun (WGS) entry which is preliminary data.</text>
</comment>
<evidence type="ECO:0000313" key="3">
    <source>
        <dbReference type="EMBL" id="MVW63061.1"/>
    </source>
</evidence>
<dbReference type="GO" id="GO:0005509">
    <property type="term" value="F:calcium ion binding"/>
    <property type="evidence" value="ECO:0007669"/>
    <property type="project" value="InterPro"/>
</dbReference>
<sequence>MTKSIEFTNTSPTEQSVDLVLNGKGLFSNDQQIIAEITKSPLYATYGFPFAAWSWMMENHYAFNPYSGDQWQHAPYLFMDSLGFGLCDDAASVFYSLVTSYGYTARVWALSGHVVCELFQNGRWQLYDPNLQVLYIDSNGEIAGYDYVISHPNDDYVANLRNSKYANVVAESPTGYLGYVLDIYTSTKDNVVSSYAMQKQSAYDQIKPTLKLPPGATLHIDSNTDYPLETIYGENIPKLMTAKVHFGQLDDYTFKYPLVPVAISGTGQVEIDGVTYDIGSAELTARLADRTHPVSSIGVDTTGTDNTITYLLNATRFSMDEGADLQMTVTGTGVHTVVDGTTGDDVLGAGTGAMQVNAFGGDDEVTQSTNVLNGAAGSVLDGAAGDDQITFSGQQAYTANYVSISGGDGDDMIQAGLALGQYIGSIKIDGGVGEDNIWVGHIEGATGGLGYVDGGADDDVIRVFDTLGGVGIWGNSKFRLLGGAGDDAFYVAGAVVNVLKSADGVQLDGGSGFDTLYWSGKYQLTIGGNQNPLIGLYSGTTYRQELKISNIEHVDLAASGVNGLSLKFSAQDVATITAGSDFDRSTLGLGLSGTGNTLLVTTGANWVNLSGWTHLGNTMSDVATVTMYKAGDSYIGVSASNLQGTSADDLLQGYSGDDMLAGGDGNDTLVGGSGMDTLTGGQGNDTLQQSASWANGAAGSILDGGAGNDAISFSASNGYTNDYVQLKGGDGSDIIRAAVANGQYVGSVRIDGGAGSDLIEVGHIEGSTGGLGYVDGGDGNDMIRVLDTWNGIGIWGNSKFALRGGNGDDVFSLAGTQLNVLKTAGGAQVDGGTGFDTLYWNGKYNLVIGSAQNTQLGLYSGYRQEINVTNVEAIDLGKGGASGLTVKFSAQDVNTITAGSDFDLSTVGLNLTGTGHALFVSSGTNTVDLSGWTGIGTATVQGTSYDIYQSGSAYLGVAGLSLVGTAAADTLRGYSGNDTLRGLDGNDTLAGGGGRDLLDGGAGDDVLSQTAPALNRAAGSSLQGGAGNDDILFSGSQAYTSTYVSISGGDGNDKIHAAVSAGQYVGAIQIDAGTGNDLVEVGHIEGSTGGLGYIDGGDGNDLIRLLDTFGGVGFWGNSAFRMQGGKGDDVFALGGTQVNVMKNAEGPIVDGGAGTDTLYWNGKYNLTIGGHQNAQVGLLQGYAQELRVSNIEKVDLVQGGATGLTVKFSAGDVGTITSGSDFDRSLLGLNLTGTGNTLLVHAGNNTVDLAGWSTLGDATIDGLKYAIYKSDTAYLGVSTDATLIGTAPAIW</sequence>
<dbReference type="GO" id="GO:0005576">
    <property type="term" value="C:extracellular region"/>
    <property type="evidence" value="ECO:0007669"/>
    <property type="project" value="UniProtKB-SubCell"/>
</dbReference>
<dbReference type="PANTHER" id="PTHR38340:SF1">
    <property type="entry name" value="S-LAYER PROTEIN"/>
    <property type="match status" value="1"/>
</dbReference>
<dbReference type="InterPro" id="IPR018511">
    <property type="entry name" value="Hemolysin-typ_Ca-bd_CS"/>
</dbReference>
<keyword evidence="4" id="KW-1185">Reference proteome</keyword>
<evidence type="ECO:0000256" key="2">
    <source>
        <dbReference type="ARBA" id="ARBA00022525"/>
    </source>
</evidence>
<dbReference type="EMBL" id="WSES01000008">
    <property type="protein sequence ID" value="MVW63061.1"/>
    <property type="molecule type" value="Genomic_DNA"/>
</dbReference>
<protein>
    <submittedName>
        <fullName evidence="3">Uncharacterized protein</fullName>
    </submittedName>
</protein>
<name>A0A7X3KAI5_9BURK</name>
<dbReference type="Pfam" id="PF00353">
    <property type="entry name" value="HemolysinCabind"/>
    <property type="match status" value="4"/>
</dbReference>
<evidence type="ECO:0000313" key="4">
    <source>
        <dbReference type="Proteomes" id="UP000443353"/>
    </source>
</evidence>
<comment type="subcellular location">
    <subcellularLocation>
        <location evidence="1">Secreted</location>
    </subcellularLocation>
</comment>
<dbReference type="PROSITE" id="PS00330">
    <property type="entry name" value="HEMOLYSIN_CALCIUM"/>
    <property type="match status" value="5"/>
</dbReference>